<name>F9DX26_9BACL</name>
<reference evidence="1 2" key="1">
    <citation type="submission" date="2011-04" db="EMBL/GenBank/DDBJ databases">
        <authorList>
            <person name="Muzny D."/>
            <person name="Qin X."/>
            <person name="Deng J."/>
            <person name="Jiang H."/>
            <person name="Liu Y."/>
            <person name="Qu J."/>
            <person name="Song X.-Z."/>
            <person name="Zhang L."/>
            <person name="Thornton R."/>
            <person name="Coyle M."/>
            <person name="Francisco L."/>
            <person name="Jackson L."/>
            <person name="Javaid M."/>
            <person name="Korchina V."/>
            <person name="Kovar C."/>
            <person name="Mata R."/>
            <person name="Mathew T."/>
            <person name="Ngo R."/>
            <person name="Nguyen L."/>
            <person name="Nguyen N."/>
            <person name="Okwuonu G."/>
            <person name="Ongeri F."/>
            <person name="Pham C."/>
            <person name="Simmons D."/>
            <person name="Wilczek-Boney K."/>
            <person name="Hale W."/>
            <person name="Jakkamsetti A."/>
            <person name="Pham P."/>
            <person name="Ruth R."/>
            <person name="San Lucas F."/>
            <person name="Warren J."/>
            <person name="Zhang J."/>
            <person name="Zhao Z."/>
            <person name="Zhou C."/>
            <person name="Zhu D."/>
            <person name="Lee S."/>
            <person name="Bess C."/>
            <person name="Blankenburg K."/>
            <person name="Forbes L."/>
            <person name="Fu Q."/>
            <person name="Gubbala S."/>
            <person name="Hirani K."/>
            <person name="Jayaseelan J.C."/>
            <person name="Lara F."/>
            <person name="Munidasa M."/>
            <person name="Palculict T."/>
            <person name="Patil S."/>
            <person name="Pu L.-L."/>
            <person name="Saada N."/>
            <person name="Tang L."/>
            <person name="Weissenberger G."/>
            <person name="Zhu Y."/>
            <person name="Hemphill L."/>
            <person name="Shang Y."/>
            <person name="Youmans B."/>
            <person name="Ayvaz T."/>
            <person name="Ross M."/>
            <person name="Santibanez J."/>
            <person name="Aqrawi P."/>
            <person name="Gross S."/>
            <person name="Joshi V."/>
            <person name="Fowler G."/>
            <person name="Nazareth L."/>
            <person name="Reid J."/>
            <person name="Worley K."/>
            <person name="Petrosino J."/>
            <person name="Highlander S."/>
            <person name="Gibbs R."/>
        </authorList>
    </citation>
    <scope>NUCLEOTIDE SEQUENCE [LARGE SCALE GENOMIC DNA]</scope>
    <source>
        <strain evidence="1 2">2681</strain>
    </source>
</reference>
<proteinExistence type="predicted"/>
<sequence length="126" mass="14192">MESIVEMRRRHTRWNILKNPVEIIVSRREKVNAGGYMDEVESVTDPFVVRIFSSGGSPQEITTLAGQKQVDRHFGLLADYQADIQAGTLVTDEFEAMGMKFQVKAIYPQTIAGEIVGYQGELERVT</sequence>
<comment type="caution">
    <text evidence="1">The sequence shown here is derived from an EMBL/GenBank/DDBJ whole genome shotgun (WGS) entry which is preliminary data.</text>
</comment>
<evidence type="ECO:0000313" key="2">
    <source>
        <dbReference type="Proteomes" id="UP000005316"/>
    </source>
</evidence>
<protein>
    <recommendedName>
        <fullName evidence="3">Phage protein</fullName>
    </recommendedName>
</protein>
<dbReference type="RefSeq" id="WP_009498048.1">
    <property type="nucleotide sequence ID" value="NZ_GL982998.1"/>
</dbReference>
<organism evidence="1 2">
    <name type="scientific">Sporosarcina newyorkensis 2681</name>
    <dbReference type="NCBI Taxonomy" id="1027292"/>
    <lineage>
        <taxon>Bacteria</taxon>
        <taxon>Bacillati</taxon>
        <taxon>Bacillota</taxon>
        <taxon>Bacilli</taxon>
        <taxon>Bacillales</taxon>
        <taxon>Caryophanaceae</taxon>
        <taxon>Sporosarcina</taxon>
    </lineage>
</organism>
<dbReference type="eggNOG" id="ENOG5032WPV">
    <property type="taxonomic scope" value="Bacteria"/>
</dbReference>
<accession>F9DX26</accession>
<dbReference type="EMBL" id="AFPZ01000105">
    <property type="protein sequence ID" value="EGQ21074.1"/>
    <property type="molecule type" value="Genomic_DNA"/>
</dbReference>
<dbReference type="Proteomes" id="UP000005316">
    <property type="component" value="Unassembled WGS sequence"/>
</dbReference>
<evidence type="ECO:0008006" key="3">
    <source>
        <dbReference type="Google" id="ProtNLM"/>
    </source>
</evidence>
<dbReference type="HOGENOM" id="CLU_159833_0_0_9"/>
<dbReference type="OrthoDB" id="1683428at2"/>
<evidence type="ECO:0000313" key="1">
    <source>
        <dbReference type="EMBL" id="EGQ21074.1"/>
    </source>
</evidence>
<gene>
    <name evidence="1" type="ORF">HMPREF9372_3357</name>
</gene>
<dbReference type="AlphaFoldDB" id="F9DX26"/>